<proteinExistence type="predicted"/>
<organism evidence="3 4">
    <name type="scientific">Lutibaculum baratangense AMV1</name>
    <dbReference type="NCBI Taxonomy" id="631454"/>
    <lineage>
        <taxon>Bacteria</taxon>
        <taxon>Pseudomonadati</taxon>
        <taxon>Pseudomonadota</taxon>
        <taxon>Alphaproteobacteria</taxon>
        <taxon>Hyphomicrobiales</taxon>
        <taxon>Tepidamorphaceae</taxon>
        <taxon>Lutibaculum</taxon>
    </lineage>
</organism>
<keyword evidence="1" id="KW-0812">Transmembrane</keyword>
<dbReference type="Pfam" id="PF07811">
    <property type="entry name" value="TadE"/>
    <property type="match status" value="1"/>
</dbReference>
<keyword evidence="1" id="KW-1133">Transmembrane helix</keyword>
<gene>
    <name evidence="3" type="ORF">N177_0422</name>
</gene>
<feature type="domain" description="TadE-like" evidence="2">
    <location>
        <begin position="18"/>
        <end position="60"/>
    </location>
</feature>
<dbReference type="InterPro" id="IPR012495">
    <property type="entry name" value="TadE-like_dom"/>
</dbReference>
<sequence length="140" mass="15537">MMPALHAPIRRFRQARDGATAIEFAMVFPLLLVLMFGVIMIGQAFFTISSVQWAIEKASREMMINPATTGDEIEAKAKALLGDITTADFAISFADEEPGTFPLTRLNAEVSYEVSIPLVPSFEIRYRIETLIPRPYQPGA</sequence>
<reference evidence="3 4" key="1">
    <citation type="journal article" date="2014" name="Genome Announc.">
        <title>Draft Genome Sequence of Lutibaculum baratangense Strain AMV1T, Isolated from a Mud Volcano in Andamans, India.</title>
        <authorList>
            <person name="Singh A."/>
            <person name="Sreenivas A."/>
            <person name="Sathyanarayana Reddy G."/>
            <person name="Pinnaka A.K."/>
            <person name="Shivaji S."/>
        </authorList>
    </citation>
    <scope>NUCLEOTIDE SEQUENCE [LARGE SCALE GENOMIC DNA]</scope>
    <source>
        <strain evidence="3 4">AMV1</strain>
    </source>
</reference>
<keyword evidence="4" id="KW-1185">Reference proteome</keyword>
<accession>V4RLV2</accession>
<evidence type="ECO:0000256" key="1">
    <source>
        <dbReference type="SAM" id="Phobius"/>
    </source>
</evidence>
<dbReference type="eggNOG" id="COG4961">
    <property type="taxonomic scope" value="Bacteria"/>
</dbReference>
<comment type="caution">
    <text evidence="3">The sequence shown here is derived from an EMBL/GenBank/DDBJ whole genome shotgun (WGS) entry which is preliminary data.</text>
</comment>
<keyword evidence="1" id="KW-0472">Membrane</keyword>
<dbReference type="AlphaFoldDB" id="V4RLV2"/>
<dbReference type="Proteomes" id="UP000017819">
    <property type="component" value="Unassembled WGS sequence"/>
</dbReference>
<evidence type="ECO:0000259" key="2">
    <source>
        <dbReference type="Pfam" id="PF07811"/>
    </source>
</evidence>
<evidence type="ECO:0000313" key="3">
    <source>
        <dbReference type="EMBL" id="ESR26996.1"/>
    </source>
</evidence>
<dbReference type="EMBL" id="AWXZ01000012">
    <property type="protein sequence ID" value="ESR26996.1"/>
    <property type="molecule type" value="Genomic_DNA"/>
</dbReference>
<feature type="transmembrane region" description="Helical" evidence="1">
    <location>
        <begin position="21"/>
        <end position="46"/>
    </location>
</feature>
<evidence type="ECO:0000313" key="4">
    <source>
        <dbReference type="Proteomes" id="UP000017819"/>
    </source>
</evidence>
<protein>
    <recommendedName>
        <fullName evidence="2">TadE-like domain-containing protein</fullName>
    </recommendedName>
</protein>
<name>V4RLV2_9HYPH</name>
<dbReference type="STRING" id="631454.N177_0422"/>